<dbReference type="Pfam" id="PF00082">
    <property type="entry name" value="Peptidase_S8"/>
    <property type="match status" value="1"/>
</dbReference>
<accession>A0A7D4PKM7</accession>
<feature type="region of interest" description="Disordered" evidence="6">
    <location>
        <begin position="1"/>
        <end position="43"/>
    </location>
</feature>
<dbReference type="InterPro" id="IPR023828">
    <property type="entry name" value="Peptidase_S8_Ser-AS"/>
</dbReference>
<organism evidence="8 9">
    <name type="scientific">Microbacterium hominis</name>
    <dbReference type="NCBI Taxonomy" id="162426"/>
    <lineage>
        <taxon>Bacteria</taxon>
        <taxon>Bacillati</taxon>
        <taxon>Actinomycetota</taxon>
        <taxon>Actinomycetes</taxon>
        <taxon>Micrococcales</taxon>
        <taxon>Microbacteriaceae</taxon>
        <taxon>Microbacterium</taxon>
    </lineage>
</organism>
<dbReference type="SUPFAM" id="SSF52743">
    <property type="entry name" value="Subtilisin-like"/>
    <property type="match status" value="1"/>
</dbReference>
<dbReference type="Proteomes" id="UP000502498">
    <property type="component" value="Chromosome"/>
</dbReference>
<evidence type="ECO:0000313" key="9">
    <source>
        <dbReference type="Proteomes" id="UP000502498"/>
    </source>
</evidence>
<feature type="compositionally biased region" description="Basic and acidic residues" evidence="6">
    <location>
        <begin position="1"/>
        <end position="10"/>
    </location>
</feature>
<feature type="active site" description="Charge relay system" evidence="5">
    <location>
        <position position="234"/>
    </location>
</feature>
<dbReference type="EMBL" id="CP054038">
    <property type="protein sequence ID" value="QKJ18410.1"/>
    <property type="molecule type" value="Genomic_DNA"/>
</dbReference>
<reference evidence="8 9" key="1">
    <citation type="submission" date="2020-05" db="EMBL/GenBank/DDBJ databases">
        <title>Strain PA2F3 complete genome.</title>
        <authorList>
            <person name="Kim Y.-S."/>
            <person name="Kim S.-J."/>
            <person name="Jung H.-k."/>
            <person name="Kim S.-E."/>
            <person name="Kim K.-H."/>
        </authorList>
    </citation>
    <scope>NUCLEOTIDE SEQUENCE [LARGE SCALE GENOMIC DNA]</scope>
    <source>
        <strain evidence="8 9">PA2F3</strain>
    </source>
</reference>
<feature type="active site" description="Charge relay system" evidence="5">
    <location>
        <position position="289"/>
    </location>
</feature>
<dbReference type="AlphaFoldDB" id="A0A7D4PKM7"/>
<dbReference type="CDD" id="cd00306">
    <property type="entry name" value="Peptidases_S8_S53"/>
    <property type="match status" value="1"/>
</dbReference>
<dbReference type="PROSITE" id="PS51892">
    <property type="entry name" value="SUBTILASE"/>
    <property type="match status" value="1"/>
</dbReference>
<name>A0A7D4PKM7_9MICO</name>
<feature type="active site" description="Charge relay system" evidence="5">
    <location>
        <position position="492"/>
    </location>
</feature>
<dbReference type="PRINTS" id="PR00723">
    <property type="entry name" value="SUBTILISIN"/>
</dbReference>
<dbReference type="InterPro" id="IPR036852">
    <property type="entry name" value="Peptidase_S8/S53_dom_sf"/>
</dbReference>
<comment type="similarity">
    <text evidence="1 5">Belongs to the peptidase S8 family.</text>
</comment>
<feature type="domain" description="Peptidase S8/S53" evidence="7">
    <location>
        <begin position="225"/>
        <end position="504"/>
    </location>
</feature>
<feature type="compositionally biased region" description="Basic and acidic residues" evidence="6">
    <location>
        <begin position="18"/>
        <end position="28"/>
    </location>
</feature>
<proteinExistence type="inferred from homology"/>
<dbReference type="PANTHER" id="PTHR43806">
    <property type="entry name" value="PEPTIDASE S8"/>
    <property type="match status" value="1"/>
</dbReference>
<evidence type="ECO:0000256" key="5">
    <source>
        <dbReference type="PROSITE-ProRule" id="PRU01240"/>
    </source>
</evidence>
<keyword evidence="4 5" id="KW-0720">Serine protease</keyword>
<keyword evidence="3 5" id="KW-0378">Hydrolase</keyword>
<evidence type="ECO:0000256" key="3">
    <source>
        <dbReference type="ARBA" id="ARBA00022801"/>
    </source>
</evidence>
<dbReference type="GO" id="GO:0004252">
    <property type="term" value="F:serine-type endopeptidase activity"/>
    <property type="evidence" value="ECO:0007669"/>
    <property type="project" value="UniProtKB-UniRule"/>
</dbReference>
<dbReference type="GO" id="GO:0006508">
    <property type="term" value="P:proteolysis"/>
    <property type="evidence" value="ECO:0007669"/>
    <property type="project" value="UniProtKB-KW"/>
</dbReference>
<dbReference type="PROSITE" id="PS00138">
    <property type="entry name" value="SUBTILASE_SER"/>
    <property type="match status" value="1"/>
</dbReference>
<gene>
    <name evidence="8" type="ORF">HQM25_02710</name>
</gene>
<dbReference type="InterPro" id="IPR050131">
    <property type="entry name" value="Peptidase_S8_subtilisin-like"/>
</dbReference>
<dbReference type="PANTHER" id="PTHR43806:SF11">
    <property type="entry name" value="CEREVISIN-RELATED"/>
    <property type="match status" value="1"/>
</dbReference>
<protein>
    <submittedName>
        <fullName evidence="8">S8/S53 family peptidase</fullName>
    </submittedName>
</protein>
<dbReference type="InterPro" id="IPR000209">
    <property type="entry name" value="Peptidase_S8/S53_dom"/>
</dbReference>
<dbReference type="InterPro" id="IPR015500">
    <property type="entry name" value="Peptidase_S8_subtilisin-rel"/>
</dbReference>
<evidence type="ECO:0000256" key="6">
    <source>
        <dbReference type="SAM" id="MobiDB-lite"/>
    </source>
</evidence>
<evidence type="ECO:0000313" key="8">
    <source>
        <dbReference type="EMBL" id="QKJ18410.1"/>
    </source>
</evidence>
<sequence length="543" mass="58751">MARLDSDDPARGSAGGRGDWRDRYRAARSEGVPLDPRSEPVEGVDAYPTDYAPDHLLISTTHDVEPILDKLRPAAADFGWGIELRNLDNTEVEMAVALDRAVRGRRDFDLPTIYRVQIFPQPSPDKDDQPVPPIDAWRLLQRARARNGGKNIDGVMLDHVLTVDPFGGKTNPFGGKTNPYGGKTNPFSSKTNGLDSYEWPGSGGRQVVSYLGPEPVRQGTIAKRGRRPVVAVLDTGCGHHPWLPDDIVTRYPRTGSGRVIGKSDPATDPELTGDLAGPFDGALDGSAGHGTFIAGVVRQLSPESDIVSIRIADSMGNVLEGEFLLGVRTLVKWMLTEKKHGGRAIDVINLSIGYYHETPDDGLFDTTLAELLLRARRTGCAVVCSAGNDATDRPTFPAALWQWGNELVVPDPKNAAPHVSVGALNPNGTVALFSNIGSWVKTYAPGAAVLSCFPHLNGGLQPEVRNDRQHLARETIDPDDFDGGFALWSGTSFAAPYVAGMLAARIAGPLMAGKAESEKDRVASLRRAWTAVDKELRHMRRGR</sequence>
<evidence type="ECO:0000256" key="1">
    <source>
        <dbReference type="ARBA" id="ARBA00011073"/>
    </source>
</evidence>
<evidence type="ECO:0000259" key="7">
    <source>
        <dbReference type="Pfam" id="PF00082"/>
    </source>
</evidence>
<dbReference type="Gene3D" id="3.40.50.200">
    <property type="entry name" value="Peptidase S8/S53 domain"/>
    <property type="match status" value="1"/>
</dbReference>
<evidence type="ECO:0000256" key="2">
    <source>
        <dbReference type="ARBA" id="ARBA00022670"/>
    </source>
</evidence>
<dbReference type="RefSeq" id="WP_172988849.1">
    <property type="nucleotide sequence ID" value="NZ_CP054038.1"/>
</dbReference>
<keyword evidence="2 5" id="KW-0645">Protease</keyword>
<evidence type="ECO:0000256" key="4">
    <source>
        <dbReference type="ARBA" id="ARBA00022825"/>
    </source>
</evidence>